<feature type="transmembrane region" description="Helical" evidence="1">
    <location>
        <begin position="848"/>
        <end position="868"/>
    </location>
</feature>
<dbReference type="AlphaFoldDB" id="A0A4Q7NSU0"/>
<keyword evidence="1" id="KW-0812">Transmembrane</keyword>
<dbReference type="EMBL" id="SGXD01000002">
    <property type="protein sequence ID" value="RZS89930.1"/>
    <property type="molecule type" value="Genomic_DNA"/>
</dbReference>
<accession>A0A4Q7NSU0</accession>
<feature type="transmembrane region" description="Helical" evidence="1">
    <location>
        <begin position="748"/>
        <end position="771"/>
    </location>
</feature>
<feature type="transmembrane region" description="Helical" evidence="1">
    <location>
        <begin position="310"/>
        <end position="331"/>
    </location>
</feature>
<gene>
    <name evidence="2" type="ORF">EV189_1710</name>
</gene>
<feature type="transmembrane region" description="Helical" evidence="1">
    <location>
        <begin position="805"/>
        <end position="828"/>
    </location>
</feature>
<keyword evidence="1" id="KW-0472">Membrane</keyword>
<keyword evidence="1" id="KW-1133">Transmembrane helix</keyword>
<protein>
    <submittedName>
        <fullName evidence="2">Putative ABC transport system permease protein</fullName>
    </submittedName>
</protein>
<feature type="transmembrane region" description="Helical" evidence="1">
    <location>
        <begin position="364"/>
        <end position="383"/>
    </location>
</feature>
<proteinExistence type="predicted"/>
<feature type="transmembrane region" description="Helical" evidence="1">
    <location>
        <begin position="517"/>
        <end position="541"/>
    </location>
</feature>
<name>A0A4Q7NSU0_9ACTN</name>
<keyword evidence="3" id="KW-1185">Reference proteome</keyword>
<feature type="transmembrane region" description="Helical" evidence="1">
    <location>
        <begin position="395"/>
        <end position="417"/>
    </location>
</feature>
<evidence type="ECO:0000313" key="2">
    <source>
        <dbReference type="EMBL" id="RZS89930.1"/>
    </source>
</evidence>
<comment type="caution">
    <text evidence="2">The sequence shown here is derived from an EMBL/GenBank/DDBJ whole genome shotgun (WGS) entry which is preliminary data.</text>
</comment>
<feature type="transmembrane region" description="Helical" evidence="1">
    <location>
        <begin position="437"/>
        <end position="454"/>
    </location>
</feature>
<reference evidence="2 3" key="1">
    <citation type="submission" date="2019-02" db="EMBL/GenBank/DDBJ databases">
        <title>Genomic Encyclopedia of Type Strains, Phase IV (KMG-IV): sequencing the most valuable type-strain genomes for metagenomic binning, comparative biology and taxonomic classification.</title>
        <authorList>
            <person name="Goeker M."/>
        </authorList>
    </citation>
    <scope>NUCLEOTIDE SEQUENCE [LARGE SCALE GENOMIC DNA]</scope>
    <source>
        <strain evidence="2 3">DSM 45622</strain>
    </source>
</reference>
<evidence type="ECO:0000256" key="1">
    <source>
        <dbReference type="SAM" id="Phobius"/>
    </source>
</evidence>
<organism evidence="2 3">
    <name type="scientific">Motilibacter rhizosphaerae</name>
    <dbReference type="NCBI Taxonomy" id="598652"/>
    <lineage>
        <taxon>Bacteria</taxon>
        <taxon>Bacillati</taxon>
        <taxon>Actinomycetota</taxon>
        <taxon>Actinomycetes</taxon>
        <taxon>Motilibacterales</taxon>
        <taxon>Motilibacteraceae</taxon>
        <taxon>Motilibacter</taxon>
    </lineage>
</organism>
<sequence length="885" mass="88112">MLLTAVLVGVAVSAPLDVAAAGEATWRHGREALDPSAVSATVVGGTRGQGAEPQTERLAHLDALSSAVSAAGRDAGLGDALELQTVEPVSVQDPAVPGPKHAHAPVVLVSRTSTSTSTSPTSTTTSSSAEANLHLVAGRVDAAGVLVPQDLADQLHLRPGDRMTLAGSVTTRARPAGVTVSGIYVRPAAPLAAYWAGLGLRFFLRAPGRGDEGVVYPPAPVIAAPALLDALAGTIDSPVDVEWSFPAPRTLDLATAERTASAYARLAAAVAGGRVTEAALPVGDPPVLRTSLPGLIADARRTTALLSPPVRAVGVGGAAAALVLVGAWAAASSRRREVQLRGLLARGLRPAEAAGRAARAAVPAVLLGAVLGTALGWAGVSLLGPARVRPDTATAAGALLAAVAALVVVAVVTAALVARLDRVDAGRLEQRLGRVPWLPVLSAVAAVAALPLLHGSGTSTGTSTGGAPLGAVALAVPLLVVGAGAGLAVTALQRLAPRALPALDRLPTGAFLAARRVLAAPGAARLVVVACAVALGLSVYASALADSSSRTLRAKAAVAVGADAVVSADDRVLPALPAGTSAVLRDPQVSVASATRNAALLALDPETFAAVATWDTRFGDRDRLLHRLAGAPGSVPVVIAGDATGLPSTGAAALQEGPYTLQVQVVARVPAFPGMLGRGPLVVVAQQPLLAALAAHDPSPRALFDQEVWVRGDSAPAQRALGLTGSGAAATTTTTAGFLQRPDVRSAAYALAYLRAVAGAGGALGLLGLVLHAAGQQRRRTVATVLLDRMGLGRAAGRTAAALELGLLAGTALVCGCVLALPACAFVLGRVDPVPAVAPAPLFRVPALALLAVVVGTLAAVVLGALLVDRLARRAPAGTVMRAPA</sequence>
<dbReference type="Proteomes" id="UP000293638">
    <property type="component" value="Unassembled WGS sequence"/>
</dbReference>
<feature type="transmembrane region" description="Helical" evidence="1">
    <location>
        <begin position="474"/>
        <end position="496"/>
    </location>
</feature>
<evidence type="ECO:0000313" key="3">
    <source>
        <dbReference type="Proteomes" id="UP000293638"/>
    </source>
</evidence>